<gene>
    <name evidence="1" type="ORF">HNP21_001282</name>
</gene>
<protein>
    <submittedName>
        <fullName evidence="1">Uncharacterized protein</fullName>
    </submittedName>
</protein>
<accession>A0A7W3REE0</accession>
<dbReference type="Proteomes" id="UP000543174">
    <property type="component" value="Unassembled WGS sequence"/>
</dbReference>
<evidence type="ECO:0000313" key="1">
    <source>
        <dbReference type="EMBL" id="MBA9038193.1"/>
    </source>
</evidence>
<keyword evidence="2" id="KW-1185">Reference proteome</keyword>
<reference evidence="1" key="1">
    <citation type="submission" date="2020-08" db="EMBL/GenBank/DDBJ databases">
        <title>Functional genomics of gut bacteria from endangered species of beetles.</title>
        <authorList>
            <person name="Carlos-Shanley C."/>
        </authorList>
    </citation>
    <scope>NUCLEOTIDE SEQUENCE [LARGE SCALE GENOMIC DNA]</scope>
    <source>
        <strain evidence="1">S00060</strain>
    </source>
</reference>
<evidence type="ECO:0000313" key="2">
    <source>
        <dbReference type="Proteomes" id="UP000543174"/>
    </source>
</evidence>
<dbReference type="AlphaFoldDB" id="A0A7W3REE0"/>
<comment type="caution">
    <text evidence="1">The sequence shown here is derived from an EMBL/GenBank/DDBJ whole genome shotgun (WGS) entry which is preliminary data.</text>
</comment>
<organism evidence="1 2">
    <name type="scientific">Priestia aryabhattai</name>
    <name type="common">Bacillus aryabhattai</name>
    <dbReference type="NCBI Taxonomy" id="412384"/>
    <lineage>
        <taxon>Bacteria</taxon>
        <taxon>Bacillati</taxon>
        <taxon>Bacillota</taxon>
        <taxon>Bacilli</taxon>
        <taxon>Bacillales</taxon>
        <taxon>Bacillaceae</taxon>
        <taxon>Priestia</taxon>
    </lineage>
</organism>
<sequence>MDYFKRLGDAYQFLGSGKVFEALRRTYKQEVLCLILAFGY</sequence>
<name>A0A7W3REE0_PRIAR</name>
<proteinExistence type="predicted"/>
<dbReference type="EMBL" id="JACJHT010000001">
    <property type="protein sequence ID" value="MBA9038193.1"/>
    <property type="molecule type" value="Genomic_DNA"/>
</dbReference>